<keyword evidence="6 9" id="KW-0812">Transmembrane</keyword>
<evidence type="ECO:0000256" key="4">
    <source>
        <dbReference type="ARBA" id="ARBA00022475"/>
    </source>
</evidence>
<accession>A0A9D1LBH6</accession>
<evidence type="ECO:0000256" key="5">
    <source>
        <dbReference type="ARBA" id="ARBA00022519"/>
    </source>
</evidence>
<feature type="transmembrane region" description="Helical" evidence="9">
    <location>
        <begin position="199"/>
        <end position="218"/>
    </location>
</feature>
<dbReference type="EMBL" id="DVMU01000180">
    <property type="protein sequence ID" value="HIU34468.1"/>
    <property type="molecule type" value="Genomic_DNA"/>
</dbReference>
<keyword evidence="5" id="KW-0997">Cell inner membrane</keyword>
<dbReference type="InterPro" id="IPR013525">
    <property type="entry name" value="ABC2_TM"/>
</dbReference>
<evidence type="ECO:0000256" key="8">
    <source>
        <dbReference type="ARBA" id="ARBA00023136"/>
    </source>
</evidence>
<dbReference type="GO" id="GO:0005886">
    <property type="term" value="C:plasma membrane"/>
    <property type="evidence" value="ECO:0007669"/>
    <property type="project" value="UniProtKB-SubCell"/>
</dbReference>
<sequence>MTNPNEQWDIIIRPKKKWLDLNFRELIRYRDLTLLLFKRNFTVNYKQTVLGPAWVIIQPLLTTLVFTVVFGGIAGLPTDGMPSFLFYMAGNICWSFFSSCLTQSSKTFITNRSLFSKVYFPRLCVPISIALTQLLNFLVQFLFFLVFLLIYALKPNSPVHPNFAMIAFTPLLLLQTAVLSLGIGIIISSLTTKYRDLNMLVGFGVHLWMYGTPVTYSASLVMEKYPHLIGLYMLNPMTPIIEFFRSAYLGVESFSLHYMPISIGTTLAVFVLGLLLFSRIEKTFMDTV</sequence>
<evidence type="ECO:0000259" key="10">
    <source>
        <dbReference type="PROSITE" id="PS51012"/>
    </source>
</evidence>
<reference evidence="11" key="1">
    <citation type="submission" date="2020-10" db="EMBL/GenBank/DDBJ databases">
        <authorList>
            <person name="Gilroy R."/>
        </authorList>
    </citation>
    <scope>NUCLEOTIDE SEQUENCE</scope>
    <source>
        <strain evidence="11">ChiHcec3-11533</strain>
    </source>
</reference>
<gene>
    <name evidence="11" type="ORF">IAB02_07895</name>
</gene>
<feature type="transmembrane region" description="Helical" evidence="9">
    <location>
        <begin position="49"/>
        <end position="72"/>
    </location>
</feature>
<dbReference type="PROSITE" id="PS51012">
    <property type="entry name" value="ABC_TM2"/>
    <property type="match status" value="1"/>
</dbReference>
<evidence type="ECO:0000256" key="7">
    <source>
        <dbReference type="ARBA" id="ARBA00022989"/>
    </source>
</evidence>
<dbReference type="Pfam" id="PF01061">
    <property type="entry name" value="ABC2_membrane"/>
    <property type="match status" value="1"/>
</dbReference>
<name>A0A9D1LBH6_9FIRM</name>
<evidence type="ECO:0000256" key="3">
    <source>
        <dbReference type="ARBA" id="ARBA00022448"/>
    </source>
</evidence>
<evidence type="ECO:0000313" key="11">
    <source>
        <dbReference type="EMBL" id="HIU34468.1"/>
    </source>
</evidence>
<feature type="domain" description="ABC transmembrane type-2" evidence="10">
    <location>
        <begin position="50"/>
        <end position="280"/>
    </location>
</feature>
<organism evidence="11 12">
    <name type="scientific">Candidatus Pullichristensenella excrementigallinarum</name>
    <dbReference type="NCBI Taxonomy" id="2840907"/>
    <lineage>
        <taxon>Bacteria</taxon>
        <taxon>Bacillati</taxon>
        <taxon>Bacillota</taxon>
        <taxon>Clostridia</taxon>
        <taxon>Candidatus Pullichristensenella</taxon>
    </lineage>
</organism>
<dbReference type="AlphaFoldDB" id="A0A9D1LBH6"/>
<reference evidence="11" key="2">
    <citation type="journal article" date="2021" name="PeerJ">
        <title>Extensive microbial diversity within the chicken gut microbiome revealed by metagenomics and culture.</title>
        <authorList>
            <person name="Gilroy R."/>
            <person name="Ravi A."/>
            <person name="Getino M."/>
            <person name="Pursley I."/>
            <person name="Horton D.L."/>
            <person name="Alikhan N.F."/>
            <person name="Baker D."/>
            <person name="Gharbi K."/>
            <person name="Hall N."/>
            <person name="Watson M."/>
            <person name="Adriaenssens E.M."/>
            <person name="Foster-Nyarko E."/>
            <person name="Jarju S."/>
            <person name="Secka A."/>
            <person name="Antonio M."/>
            <person name="Oren A."/>
            <person name="Chaudhuri R.R."/>
            <person name="La Ragione R."/>
            <person name="Hildebrand F."/>
            <person name="Pallen M.J."/>
        </authorList>
    </citation>
    <scope>NUCLEOTIDE SEQUENCE</scope>
    <source>
        <strain evidence="11">ChiHcec3-11533</strain>
    </source>
</reference>
<evidence type="ECO:0000256" key="6">
    <source>
        <dbReference type="ARBA" id="ARBA00022692"/>
    </source>
</evidence>
<dbReference type="PANTHER" id="PTHR30413">
    <property type="entry name" value="INNER MEMBRANE TRANSPORT PERMEASE"/>
    <property type="match status" value="1"/>
</dbReference>
<dbReference type="GO" id="GO:0140359">
    <property type="term" value="F:ABC-type transporter activity"/>
    <property type="evidence" value="ECO:0007669"/>
    <property type="project" value="InterPro"/>
</dbReference>
<comment type="caution">
    <text evidence="11">The sequence shown here is derived from an EMBL/GenBank/DDBJ whole genome shotgun (WGS) entry which is preliminary data.</text>
</comment>
<keyword evidence="8 9" id="KW-0472">Membrane</keyword>
<keyword evidence="4 9" id="KW-1003">Cell membrane</keyword>
<comment type="subcellular location">
    <subcellularLocation>
        <location evidence="1">Cell inner membrane</location>
        <topology evidence="1">Multi-pass membrane protein</topology>
    </subcellularLocation>
    <subcellularLocation>
        <location evidence="9">Cell membrane</location>
        <topology evidence="9">Multi-pass membrane protein</topology>
    </subcellularLocation>
</comment>
<keyword evidence="3 9" id="KW-0813">Transport</keyword>
<feature type="transmembrane region" description="Helical" evidence="9">
    <location>
        <begin position="84"/>
        <end position="102"/>
    </location>
</feature>
<feature type="transmembrane region" description="Helical" evidence="9">
    <location>
        <begin position="258"/>
        <end position="277"/>
    </location>
</feature>
<protein>
    <recommendedName>
        <fullName evidence="9">Transport permease protein</fullName>
    </recommendedName>
</protein>
<evidence type="ECO:0000256" key="2">
    <source>
        <dbReference type="ARBA" id="ARBA00007783"/>
    </source>
</evidence>
<dbReference type="PANTHER" id="PTHR30413:SF8">
    <property type="entry name" value="TRANSPORT PERMEASE PROTEIN"/>
    <property type="match status" value="1"/>
</dbReference>
<evidence type="ECO:0000256" key="1">
    <source>
        <dbReference type="ARBA" id="ARBA00004429"/>
    </source>
</evidence>
<evidence type="ECO:0000256" key="9">
    <source>
        <dbReference type="RuleBase" id="RU361157"/>
    </source>
</evidence>
<evidence type="ECO:0000313" key="12">
    <source>
        <dbReference type="Proteomes" id="UP000824072"/>
    </source>
</evidence>
<dbReference type="Proteomes" id="UP000824072">
    <property type="component" value="Unassembled WGS sequence"/>
</dbReference>
<comment type="similarity">
    <text evidence="2 9">Belongs to the ABC-2 integral membrane protein family.</text>
</comment>
<feature type="transmembrane region" description="Helical" evidence="9">
    <location>
        <begin position="163"/>
        <end position="187"/>
    </location>
</feature>
<dbReference type="InterPro" id="IPR047817">
    <property type="entry name" value="ABC2_TM_bact-type"/>
</dbReference>
<keyword evidence="7 9" id="KW-1133">Transmembrane helix</keyword>
<proteinExistence type="inferred from homology"/>
<feature type="transmembrane region" description="Helical" evidence="9">
    <location>
        <begin position="123"/>
        <end position="151"/>
    </location>
</feature>
<dbReference type="GO" id="GO:0015920">
    <property type="term" value="P:lipopolysaccharide transport"/>
    <property type="evidence" value="ECO:0007669"/>
    <property type="project" value="TreeGrafter"/>
</dbReference>